<protein>
    <submittedName>
        <fullName evidence="2">Uncharacterized protein</fullName>
    </submittedName>
</protein>
<dbReference type="EMBL" id="MZMT01000003">
    <property type="protein sequence ID" value="PIO46774.1"/>
    <property type="molecule type" value="Genomic_DNA"/>
</dbReference>
<evidence type="ECO:0000256" key="1">
    <source>
        <dbReference type="SAM" id="Phobius"/>
    </source>
</evidence>
<organism evidence="2 3">
    <name type="scientific">Phyllobacterium zundukense</name>
    <dbReference type="NCBI Taxonomy" id="1867719"/>
    <lineage>
        <taxon>Bacteria</taxon>
        <taxon>Pseudomonadati</taxon>
        <taxon>Pseudomonadota</taxon>
        <taxon>Alphaproteobacteria</taxon>
        <taxon>Hyphomicrobiales</taxon>
        <taxon>Phyllobacteriaceae</taxon>
        <taxon>Phyllobacterium</taxon>
    </lineage>
</organism>
<proteinExistence type="predicted"/>
<dbReference type="RefSeq" id="WP_099999093.1">
    <property type="nucleotide sequence ID" value="NZ_CP017940.1"/>
</dbReference>
<keyword evidence="1" id="KW-0812">Transmembrane</keyword>
<evidence type="ECO:0000313" key="2">
    <source>
        <dbReference type="EMBL" id="PIO46774.1"/>
    </source>
</evidence>
<comment type="caution">
    <text evidence="2">The sequence shown here is derived from an EMBL/GenBank/DDBJ whole genome shotgun (WGS) entry which is preliminary data.</text>
</comment>
<keyword evidence="1" id="KW-0472">Membrane</keyword>
<name>A0A2N9W4V6_9HYPH</name>
<dbReference type="KEGG" id="pht:BLM14_09110"/>
<keyword evidence="3" id="KW-1185">Reference proteome</keyword>
<evidence type="ECO:0000313" key="3">
    <source>
        <dbReference type="Proteomes" id="UP000232163"/>
    </source>
</evidence>
<sequence length="198" mass="21542">MFTPESVTAWVLVATLVLCLLIGVAMTSASVRTTWIRKNITTAIVIYGLLGVVLLTTPKWTTIAFEWGEVKARVAELESENAQLVADNSKFKDQINTVSSLGTTKYPTAEDAVIGIKNARDTVDWAADFLPASDASYQIEVAPEDATFALDLAKKFNTSPSEVSKVFETGGYTVLKKPTANELKSSPPNLLWVTPKKQ</sequence>
<feature type="transmembrane region" description="Helical" evidence="1">
    <location>
        <begin position="39"/>
        <end position="57"/>
    </location>
</feature>
<reference evidence="2 3" key="1">
    <citation type="journal article" date="2017" name="Int J Environ Stud">
        <title>Does the Miocene-Pliocene relict legume Oxytropis triphylla form nitrogen-fixing nodules with a combination of bacterial strains?</title>
        <authorList>
            <person name="Safronova V."/>
            <person name="Belimov A."/>
            <person name="Sazanova A."/>
            <person name="Kuznetsova I."/>
            <person name="Popova J."/>
            <person name="Andronov E."/>
            <person name="Verkhozina A."/>
            <person name="Tikhonovich I."/>
        </authorList>
    </citation>
    <scope>NUCLEOTIDE SEQUENCE [LARGE SCALE GENOMIC DNA]</scope>
    <source>
        <strain evidence="2 3">Tri-38</strain>
    </source>
</reference>
<keyword evidence="1" id="KW-1133">Transmembrane helix</keyword>
<accession>A0A2N9W4V6</accession>
<gene>
    <name evidence="2" type="ORF">B5P45_02965</name>
</gene>
<dbReference type="AlphaFoldDB" id="A0A2N9W4V6"/>
<dbReference type="Proteomes" id="UP000232163">
    <property type="component" value="Unassembled WGS sequence"/>
</dbReference>